<evidence type="ECO:0000256" key="6">
    <source>
        <dbReference type="ARBA" id="ARBA00023136"/>
    </source>
</evidence>
<keyword evidence="2" id="KW-0813">Transport</keyword>
<keyword evidence="10" id="KW-1185">Reference proteome</keyword>
<evidence type="ECO:0000256" key="3">
    <source>
        <dbReference type="ARBA" id="ARBA00022475"/>
    </source>
</evidence>
<evidence type="ECO:0000256" key="4">
    <source>
        <dbReference type="ARBA" id="ARBA00022692"/>
    </source>
</evidence>
<name>A0AAP6BM18_9ACTN</name>
<feature type="transmembrane region" description="Helical" evidence="7">
    <location>
        <begin position="21"/>
        <end position="41"/>
    </location>
</feature>
<dbReference type="EMBL" id="JARAWP010000067">
    <property type="protein sequence ID" value="MDX3026059.1"/>
    <property type="molecule type" value="Genomic_DNA"/>
</dbReference>
<keyword evidence="3" id="KW-1003">Cell membrane</keyword>
<keyword evidence="4 7" id="KW-0812">Transmembrane</keyword>
<dbReference type="InterPro" id="IPR036259">
    <property type="entry name" value="MFS_trans_sf"/>
</dbReference>
<feature type="transmembrane region" description="Helical" evidence="7">
    <location>
        <begin position="307"/>
        <end position="327"/>
    </location>
</feature>
<evidence type="ECO:0000256" key="2">
    <source>
        <dbReference type="ARBA" id="ARBA00022448"/>
    </source>
</evidence>
<evidence type="ECO:0000313" key="8">
    <source>
        <dbReference type="EMBL" id="MDX2967257.1"/>
    </source>
</evidence>
<proteinExistence type="predicted"/>
<feature type="transmembrane region" description="Helical" evidence="7">
    <location>
        <begin position="104"/>
        <end position="124"/>
    </location>
</feature>
<dbReference type="SUPFAM" id="SSF103473">
    <property type="entry name" value="MFS general substrate transporter"/>
    <property type="match status" value="1"/>
</dbReference>
<evidence type="ECO:0000313" key="11">
    <source>
        <dbReference type="Proteomes" id="UP001282288"/>
    </source>
</evidence>
<dbReference type="AlphaFoldDB" id="A0AAP6BM18"/>
<evidence type="ECO:0000256" key="1">
    <source>
        <dbReference type="ARBA" id="ARBA00004429"/>
    </source>
</evidence>
<evidence type="ECO:0000256" key="7">
    <source>
        <dbReference type="SAM" id="Phobius"/>
    </source>
</evidence>
<gene>
    <name evidence="8" type="ORF">PV399_47325</name>
    <name evidence="9" type="ORF">PV666_50635</name>
</gene>
<comment type="subcellular location">
    <subcellularLocation>
        <location evidence="1">Cell inner membrane</location>
        <topology evidence="1">Multi-pass membrane protein</topology>
    </subcellularLocation>
</comment>
<dbReference type="PANTHER" id="PTHR23513">
    <property type="entry name" value="INTEGRAL MEMBRANE EFFLUX PROTEIN-RELATED"/>
    <property type="match status" value="1"/>
</dbReference>
<feature type="transmembrane region" description="Helical" evidence="7">
    <location>
        <begin position="280"/>
        <end position="301"/>
    </location>
</feature>
<dbReference type="Proteomes" id="UP001272987">
    <property type="component" value="Unassembled WGS sequence"/>
</dbReference>
<dbReference type="GeneID" id="69810956"/>
<protein>
    <submittedName>
        <fullName evidence="8">MFS transporter</fullName>
    </submittedName>
</protein>
<dbReference type="InterPro" id="IPR011701">
    <property type="entry name" value="MFS"/>
</dbReference>
<dbReference type="RefSeq" id="WP_040837943.1">
    <property type="nucleotide sequence ID" value="NZ_BCMK01000141.1"/>
</dbReference>
<feature type="transmembrane region" description="Helical" evidence="7">
    <location>
        <begin position="370"/>
        <end position="389"/>
    </location>
</feature>
<evidence type="ECO:0000256" key="5">
    <source>
        <dbReference type="ARBA" id="ARBA00022989"/>
    </source>
</evidence>
<feature type="transmembrane region" description="Helical" evidence="7">
    <location>
        <begin position="339"/>
        <end position="364"/>
    </location>
</feature>
<keyword evidence="6 7" id="KW-0472">Membrane</keyword>
<accession>A0AAP6BM18</accession>
<dbReference type="Gene3D" id="1.20.1250.20">
    <property type="entry name" value="MFS general substrate transporter like domains"/>
    <property type="match status" value="1"/>
</dbReference>
<organism evidence="8 11">
    <name type="scientific">Streptomyces acidiscabies</name>
    <dbReference type="NCBI Taxonomy" id="42234"/>
    <lineage>
        <taxon>Bacteria</taxon>
        <taxon>Bacillati</taxon>
        <taxon>Actinomycetota</taxon>
        <taxon>Actinomycetes</taxon>
        <taxon>Kitasatosporales</taxon>
        <taxon>Streptomycetaceae</taxon>
        <taxon>Streptomyces</taxon>
    </lineage>
</organism>
<dbReference type="EMBL" id="JARAWC010000091">
    <property type="protein sequence ID" value="MDX2967257.1"/>
    <property type="molecule type" value="Genomic_DNA"/>
</dbReference>
<feature type="transmembrane region" description="Helical" evidence="7">
    <location>
        <begin position="252"/>
        <end position="273"/>
    </location>
</feature>
<sequence>MIRLRSGVRWERLYVMRAADALASAVASYAVPLLVLLATGSAGLTGMAFAAEWAPRLVAFGLAGACADRFGAHRVFRLANAVRAAVAVTVAGVLSVVGGSEGRFVAVSVFGVVSGLLSEFGYVACETLGSEAARREEGAAHRVQAVLTGIDQGAALAGPVLGALALVAGPVLLLGGFAALAVLAAAVTPVVPAPAVSTSVSGKSGVRSGWRVLRSAPALLWLTGGLAVSNFATGVVQAAAPVTVVVGFGESAAQVGAVWSGAAVASLGAVWGAQRAVSRWGVWPVGVVSAAVCSAGCLGAAASSSFVVYAVAVAVLMTAEGALTVVLRTLRASLIPVDGFASTLSASILLVTVPLPFCGVLVGAVPAHRLGAVVGVCALVQGLALAGAFGRLRRALVPSGA</sequence>
<dbReference type="GO" id="GO:0005886">
    <property type="term" value="C:plasma membrane"/>
    <property type="evidence" value="ECO:0007669"/>
    <property type="project" value="UniProtKB-SubCell"/>
</dbReference>
<keyword evidence="5 7" id="KW-1133">Transmembrane helix</keyword>
<dbReference type="Proteomes" id="UP001282288">
    <property type="component" value="Unassembled WGS sequence"/>
</dbReference>
<evidence type="ECO:0000313" key="10">
    <source>
        <dbReference type="Proteomes" id="UP001272987"/>
    </source>
</evidence>
<feature type="transmembrane region" description="Helical" evidence="7">
    <location>
        <begin position="218"/>
        <end position="240"/>
    </location>
</feature>
<reference evidence="8 10" key="1">
    <citation type="journal article" date="2023" name="Microb. Genom.">
        <title>Mesoterricola silvestris gen. nov., sp. nov., Mesoterricola sediminis sp. nov., Geothrix oryzae sp. nov., Geothrix edaphica sp. nov., Geothrix rubra sp. nov., and Geothrix limicola sp. nov., six novel members of Acidobacteriota isolated from soils.</title>
        <authorList>
            <person name="Weisberg A.J."/>
            <person name="Pearce E."/>
            <person name="Kramer C.G."/>
            <person name="Chang J.H."/>
            <person name="Clarke C.R."/>
        </authorList>
    </citation>
    <scope>NUCLEOTIDE SEQUENCE</scope>
    <source>
        <strain evidence="9 10">NB05-1H</strain>
        <strain evidence="8">NRRL_B-16521</strain>
    </source>
</reference>
<dbReference type="GO" id="GO:0022857">
    <property type="term" value="F:transmembrane transporter activity"/>
    <property type="evidence" value="ECO:0007669"/>
    <property type="project" value="InterPro"/>
</dbReference>
<dbReference type="PANTHER" id="PTHR23513:SF9">
    <property type="entry name" value="ENTEROBACTIN EXPORTER ENTS"/>
    <property type="match status" value="1"/>
</dbReference>
<evidence type="ECO:0000313" key="9">
    <source>
        <dbReference type="EMBL" id="MDX3026059.1"/>
    </source>
</evidence>
<dbReference type="Pfam" id="PF07690">
    <property type="entry name" value="MFS_1"/>
    <property type="match status" value="1"/>
</dbReference>
<feature type="transmembrane region" description="Helical" evidence="7">
    <location>
        <begin position="78"/>
        <end position="98"/>
    </location>
</feature>
<comment type="caution">
    <text evidence="8">The sequence shown here is derived from an EMBL/GenBank/DDBJ whole genome shotgun (WGS) entry which is preliminary data.</text>
</comment>